<evidence type="ECO:0000313" key="2">
    <source>
        <dbReference type="EMBL" id="MBB5021984.1"/>
    </source>
</evidence>
<gene>
    <name evidence="2" type="ORF">HNR37_001301</name>
</gene>
<name>A0A7W7Y4W0_9BACT</name>
<keyword evidence="3" id="KW-1185">Reference proteome</keyword>
<dbReference type="EMBL" id="JACHID010000007">
    <property type="protein sequence ID" value="MBB5021984.1"/>
    <property type="molecule type" value="Genomic_DNA"/>
</dbReference>
<dbReference type="InterPro" id="IPR029058">
    <property type="entry name" value="AB_hydrolase_fold"/>
</dbReference>
<comment type="caution">
    <text evidence="2">The sequence shown here is derived from an EMBL/GenBank/DDBJ whole genome shotgun (WGS) entry which is preliminary data.</text>
</comment>
<sequence length="430" mass="48450">MKKNLLILFTTLLCAIAAALLWKYMQPVPPRLLPTDHHTGSPPSADTPFAEYLAQTRAMIVDVHQTMPHKKTLDKELLEFSIEANAPFEIPPSSQCPKVNGKAEKGILLVHGLTDSPYSMVALGKHLAQRCFLVRTVLLPGHGTVPGDLLDIDYQQWIGTVEYGLHQLNQDAHQVFMGGYSTGGTLAIQQALEGMTPLQGLILIAPAIAIDSPFARALPAVTRLASWLRKADDADLVKYESFAFNAALQVQRLIEHNQMLLHHRPVSVPLFIAATADDATVSTWHTQQFFAEQAPHPHSRLLLFQKSQTDSFDAEQRTWVFNSYLPQQNIYHFSHISLPYPPDDPHYGKDGRYRNCLHYSDADDVKRCRKSFNAWSGEVFIRDSKQGYALRRLTYNPRFDDMLNQIDKWLELFDQQETPPPSTARESVSG</sequence>
<dbReference type="Proteomes" id="UP000528322">
    <property type="component" value="Unassembled WGS sequence"/>
</dbReference>
<dbReference type="InterPro" id="IPR022742">
    <property type="entry name" value="Hydrolase_4"/>
</dbReference>
<protein>
    <submittedName>
        <fullName evidence="2">Esterase/lipase</fullName>
    </submittedName>
</protein>
<dbReference type="Gene3D" id="3.40.50.1820">
    <property type="entry name" value="alpha/beta hydrolase"/>
    <property type="match status" value="1"/>
</dbReference>
<dbReference type="Pfam" id="PF12146">
    <property type="entry name" value="Hydrolase_4"/>
    <property type="match status" value="1"/>
</dbReference>
<dbReference type="RefSeq" id="WP_183731665.1">
    <property type="nucleotide sequence ID" value="NZ_JACHID010000007.1"/>
</dbReference>
<accession>A0A7W7Y4W0</accession>
<proteinExistence type="predicted"/>
<evidence type="ECO:0000259" key="1">
    <source>
        <dbReference type="Pfam" id="PF12146"/>
    </source>
</evidence>
<feature type="domain" description="Serine aminopeptidase S33" evidence="1">
    <location>
        <begin position="103"/>
        <end position="228"/>
    </location>
</feature>
<reference evidence="2 3" key="1">
    <citation type="submission" date="2020-08" db="EMBL/GenBank/DDBJ databases">
        <title>Genomic Encyclopedia of Type Strains, Phase IV (KMG-IV): sequencing the most valuable type-strain genomes for metagenomic binning, comparative biology and taxonomic classification.</title>
        <authorList>
            <person name="Goeker M."/>
        </authorList>
    </citation>
    <scope>NUCLEOTIDE SEQUENCE [LARGE SCALE GENOMIC DNA]</scope>
    <source>
        <strain evidence="2 3">DSM 22071</strain>
    </source>
</reference>
<evidence type="ECO:0000313" key="3">
    <source>
        <dbReference type="Proteomes" id="UP000528322"/>
    </source>
</evidence>
<dbReference type="AlphaFoldDB" id="A0A7W7Y4W0"/>
<dbReference type="SUPFAM" id="SSF53474">
    <property type="entry name" value="alpha/beta-Hydrolases"/>
    <property type="match status" value="1"/>
</dbReference>
<organism evidence="2 3">
    <name type="scientific">Desulfurispira natronophila</name>
    <dbReference type="NCBI Taxonomy" id="682562"/>
    <lineage>
        <taxon>Bacteria</taxon>
        <taxon>Pseudomonadati</taxon>
        <taxon>Chrysiogenota</taxon>
        <taxon>Chrysiogenia</taxon>
        <taxon>Chrysiogenales</taxon>
        <taxon>Chrysiogenaceae</taxon>
        <taxon>Desulfurispira</taxon>
    </lineage>
</organism>